<evidence type="ECO:0000256" key="1">
    <source>
        <dbReference type="ARBA" id="ARBA00004651"/>
    </source>
</evidence>
<keyword evidence="13" id="KW-1185">Reference proteome</keyword>
<keyword evidence="3 9" id="KW-1003">Cell membrane</keyword>
<evidence type="ECO:0000256" key="7">
    <source>
        <dbReference type="ARBA" id="ARBA00023010"/>
    </source>
</evidence>
<dbReference type="Pfam" id="PF07549">
    <property type="entry name" value="Sec_GG"/>
    <property type="match status" value="1"/>
</dbReference>
<evidence type="ECO:0000259" key="11">
    <source>
        <dbReference type="Pfam" id="PF02355"/>
    </source>
</evidence>
<evidence type="ECO:0000256" key="3">
    <source>
        <dbReference type="ARBA" id="ARBA00022475"/>
    </source>
</evidence>
<keyword evidence="7 9" id="KW-0811">Translocation</keyword>
<accession>A0ABY8BJK4</accession>
<dbReference type="NCBIfam" id="TIGR00966">
    <property type="entry name" value="transloc_SecF"/>
    <property type="match status" value="1"/>
</dbReference>
<dbReference type="Pfam" id="PF02355">
    <property type="entry name" value="SecD_SecF_C"/>
    <property type="match status" value="1"/>
</dbReference>
<evidence type="ECO:0000313" key="13">
    <source>
        <dbReference type="Proteomes" id="UP001213907"/>
    </source>
</evidence>
<name>A0ABY8BJK4_AFICR</name>
<feature type="region of interest" description="Disordered" evidence="10">
    <location>
        <begin position="330"/>
        <end position="352"/>
    </location>
</feature>
<organism evidence="12 13">
    <name type="scientific">Afipia carboxydohydrogena</name>
    <name type="common">Pseudomonas carboxydohydrogena</name>
    <dbReference type="NCBI Taxonomy" id="290"/>
    <lineage>
        <taxon>Bacteria</taxon>
        <taxon>Pseudomonadati</taxon>
        <taxon>Pseudomonadota</taxon>
        <taxon>Alphaproteobacteria</taxon>
        <taxon>Hyphomicrobiales</taxon>
        <taxon>Nitrobacteraceae</taxon>
        <taxon>Afipia</taxon>
    </lineage>
</organism>
<evidence type="ECO:0000256" key="4">
    <source>
        <dbReference type="ARBA" id="ARBA00022692"/>
    </source>
</evidence>
<evidence type="ECO:0000313" key="12">
    <source>
        <dbReference type="EMBL" id="WEF50128.1"/>
    </source>
</evidence>
<feature type="transmembrane region" description="Helical" evidence="9">
    <location>
        <begin position="220"/>
        <end position="241"/>
    </location>
</feature>
<dbReference type="InterPro" id="IPR022646">
    <property type="entry name" value="SecD/SecF_CS"/>
</dbReference>
<dbReference type="InterPro" id="IPR022645">
    <property type="entry name" value="SecD/SecF_bac"/>
</dbReference>
<dbReference type="Proteomes" id="UP001213907">
    <property type="component" value="Chromosome"/>
</dbReference>
<evidence type="ECO:0000256" key="5">
    <source>
        <dbReference type="ARBA" id="ARBA00022927"/>
    </source>
</evidence>
<evidence type="ECO:0000256" key="6">
    <source>
        <dbReference type="ARBA" id="ARBA00022989"/>
    </source>
</evidence>
<proteinExistence type="inferred from homology"/>
<feature type="transmembrane region" description="Helical" evidence="9">
    <location>
        <begin position="269"/>
        <end position="287"/>
    </location>
</feature>
<dbReference type="PRINTS" id="PR01755">
    <property type="entry name" value="SECFTRNLCASE"/>
</dbReference>
<dbReference type="PANTHER" id="PTHR30081:SF8">
    <property type="entry name" value="PROTEIN TRANSLOCASE SUBUNIT SECF"/>
    <property type="match status" value="1"/>
</dbReference>
<sequence length="352" mass="38405">MTIPHIVILGLAAFIVILTVLCVYGVIPALRVVPDDTTLHFMDLRRFSFPISAVLSIFAITLYFTHGLNFGIDFKGGTLLEIQEKSGPADIAKLRTDLGKLELGDVQLQQFGGPSNVLIRIAEQPGGDAAQQAAVQKVRGALGDEVEYRRVEVVGPRVSGELLAYGTIGLMLAIVGILLYLWFRFEWQFALGAMVANVHDIVLTIGFMSITQIDFDLTSIAALLTILGYSLNDTVVIYDRIRELLRRYKKMPMEDLLNQSVNSTLSRSIITHVTVTLALLALLLFGGKAIHSFAATMMFGVVLVGTYTSIFIAAPMLIYLGVGTHRMGITGVPDEKPEKSEKPATPSKPSKP</sequence>
<comment type="subcellular location">
    <subcellularLocation>
        <location evidence="1 9">Cell membrane</location>
        <topology evidence="1 9">Multi-pass membrane protein</topology>
    </subcellularLocation>
</comment>
<keyword evidence="6 9" id="KW-1133">Transmembrane helix</keyword>
<dbReference type="InterPro" id="IPR022813">
    <property type="entry name" value="SecD/SecF_arch_bac"/>
</dbReference>
<evidence type="ECO:0000256" key="10">
    <source>
        <dbReference type="SAM" id="MobiDB-lite"/>
    </source>
</evidence>
<protein>
    <recommendedName>
        <fullName evidence="9">Protein-export membrane protein SecF</fullName>
    </recommendedName>
</protein>
<dbReference type="Gene3D" id="1.20.1640.10">
    <property type="entry name" value="Multidrug efflux transporter AcrB transmembrane domain"/>
    <property type="match status" value="1"/>
</dbReference>
<dbReference type="SUPFAM" id="SSF82866">
    <property type="entry name" value="Multidrug efflux transporter AcrB transmembrane domain"/>
    <property type="match status" value="1"/>
</dbReference>
<evidence type="ECO:0000256" key="2">
    <source>
        <dbReference type="ARBA" id="ARBA00022448"/>
    </source>
</evidence>
<dbReference type="InterPro" id="IPR005665">
    <property type="entry name" value="SecF_bac"/>
</dbReference>
<evidence type="ECO:0000256" key="8">
    <source>
        <dbReference type="ARBA" id="ARBA00023136"/>
    </source>
</evidence>
<evidence type="ECO:0000256" key="9">
    <source>
        <dbReference type="HAMAP-Rule" id="MF_01464"/>
    </source>
</evidence>
<feature type="transmembrane region" description="Helical" evidence="9">
    <location>
        <begin position="189"/>
        <end position="208"/>
    </location>
</feature>
<dbReference type="InterPro" id="IPR048634">
    <property type="entry name" value="SecD_SecF_C"/>
</dbReference>
<feature type="transmembrane region" description="Helical" evidence="9">
    <location>
        <begin position="293"/>
        <end position="320"/>
    </location>
</feature>
<keyword evidence="4 9" id="KW-0812">Transmembrane</keyword>
<keyword evidence="5 9" id="KW-0653">Protein transport</keyword>
<dbReference type="NCBIfam" id="TIGR00916">
    <property type="entry name" value="2A0604s01"/>
    <property type="match status" value="1"/>
</dbReference>
<comment type="similarity">
    <text evidence="9">Belongs to the SecD/SecF family. SecF subfamily.</text>
</comment>
<gene>
    <name evidence="9 12" type="primary">secF</name>
    <name evidence="12" type="ORF">AFIC_001651</name>
</gene>
<feature type="transmembrane region" description="Helical" evidence="9">
    <location>
        <begin position="6"/>
        <end position="27"/>
    </location>
</feature>
<dbReference type="InterPro" id="IPR055344">
    <property type="entry name" value="SecD_SecF_C_bact"/>
</dbReference>
<feature type="domain" description="Protein export membrane protein SecD/SecF C-terminal" evidence="11">
    <location>
        <begin position="141"/>
        <end position="321"/>
    </location>
</feature>
<feature type="transmembrane region" description="Helical" evidence="9">
    <location>
        <begin position="162"/>
        <end position="182"/>
    </location>
</feature>
<dbReference type="RefSeq" id="WP_275245782.1">
    <property type="nucleotide sequence ID" value="NZ_BAABDX010000001.1"/>
</dbReference>
<dbReference type="PANTHER" id="PTHR30081">
    <property type="entry name" value="PROTEIN-EXPORT MEMBRANE PROTEIN SEC"/>
    <property type="match status" value="1"/>
</dbReference>
<reference evidence="12 13" key="1">
    <citation type="submission" date="2022-11" db="EMBL/GenBank/DDBJ databases">
        <authorList>
            <person name="Siebert D."/>
            <person name="Busche T."/>
            <person name="Saydam E."/>
            <person name="Kalinowski J."/>
            <person name="Ruckert C."/>
            <person name="Blombach B."/>
        </authorList>
    </citation>
    <scope>NUCLEOTIDE SEQUENCE [LARGE SCALE GENOMIC DNA]</scope>
    <source>
        <strain evidence="12 13">DSM 1083</strain>
    </source>
</reference>
<feature type="compositionally biased region" description="Basic and acidic residues" evidence="10">
    <location>
        <begin position="333"/>
        <end position="342"/>
    </location>
</feature>
<comment type="subunit">
    <text evidence="9">Forms a complex with SecD. Part of the essential Sec protein translocation apparatus which comprises SecA, SecYEG and auxiliary proteins SecDF-YajC and YidC.</text>
</comment>
<comment type="function">
    <text evidence="9">Part of the Sec protein translocase complex. Interacts with the SecYEG preprotein conducting channel. SecDF uses the proton motive force (PMF) to complete protein translocation after the ATP-dependent function of SecA.</text>
</comment>
<dbReference type="HAMAP" id="MF_01464_B">
    <property type="entry name" value="SecF_B"/>
    <property type="match status" value="1"/>
</dbReference>
<keyword evidence="8 9" id="KW-0472">Membrane</keyword>
<keyword evidence="2 9" id="KW-0813">Transport</keyword>
<dbReference type="EMBL" id="CP113162">
    <property type="protein sequence ID" value="WEF50128.1"/>
    <property type="molecule type" value="Genomic_DNA"/>
</dbReference>
<comment type="caution">
    <text evidence="9">Lacks conserved residue(s) required for the propagation of feature annotation.</text>
</comment>
<feature type="transmembrane region" description="Helical" evidence="9">
    <location>
        <begin position="47"/>
        <end position="65"/>
    </location>
</feature>